<dbReference type="InterPro" id="IPR007225">
    <property type="entry name" value="EXOC6/Sec15"/>
</dbReference>
<evidence type="ECO:0000313" key="4">
    <source>
        <dbReference type="Ensembl" id="ENSSTUP00000010760.1"/>
    </source>
</evidence>
<evidence type="ECO:0000313" key="5">
    <source>
        <dbReference type="Proteomes" id="UP000472277"/>
    </source>
</evidence>
<dbReference type="GO" id="GO:0090522">
    <property type="term" value="P:vesicle tethering involved in exocytosis"/>
    <property type="evidence" value="ECO:0007669"/>
    <property type="project" value="InterPro"/>
</dbReference>
<evidence type="ECO:0000259" key="3">
    <source>
        <dbReference type="Pfam" id="PF04091"/>
    </source>
</evidence>
<dbReference type="InterPro" id="IPR046361">
    <property type="entry name" value="EXOC6/Sec15_C"/>
</dbReference>
<dbReference type="GO" id="GO:0006893">
    <property type="term" value="P:Golgi to plasma membrane transport"/>
    <property type="evidence" value="ECO:0007669"/>
    <property type="project" value="TreeGrafter"/>
</dbReference>
<feature type="chain" id="PRO_5025534998" description="Exocyst complex subunit EXOC6/Sec15 C-terminal domain-containing protein" evidence="2">
    <location>
        <begin position="21"/>
        <end position="227"/>
    </location>
</feature>
<dbReference type="Gene3D" id="1.20.58.670">
    <property type="entry name" value="Dsl1p vesicle tethering complex, Tip20p subunit, domain D"/>
    <property type="match status" value="1"/>
</dbReference>
<dbReference type="GO" id="GO:0016020">
    <property type="term" value="C:membrane"/>
    <property type="evidence" value="ECO:0007669"/>
    <property type="project" value="TreeGrafter"/>
</dbReference>
<keyword evidence="2" id="KW-0732">Signal</keyword>
<proteinExistence type="predicted"/>
<reference evidence="4" key="2">
    <citation type="submission" date="2025-09" db="UniProtKB">
        <authorList>
            <consortium name="Ensembl"/>
        </authorList>
    </citation>
    <scope>IDENTIFICATION</scope>
</reference>
<protein>
    <recommendedName>
        <fullName evidence="3">Exocyst complex subunit EXOC6/Sec15 C-terminal domain-containing protein</fullName>
    </recommendedName>
</protein>
<dbReference type="Ensembl" id="ENSSTUT00000011441.1">
    <property type="protein sequence ID" value="ENSSTUP00000010760.1"/>
    <property type="gene ID" value="ENSSTUG00000005166.1"/>
</dbReference>
<accession>A0A673WFR3</accession>
<feature type="signal peptide" evidence="2">
    <location>
        <begin position="1"/>
        <end position="20"/>
    </location>
</feature>
<dbReference type="Pfam" id="PF04091">
    <property type="entry name" value="Sec15_C"/>
    <property type="match status" value="1"/>
</dbReference>
<evidence type="ECO:0000256" key="1">
    <source>
        <dbReference type="SAM" id="MobiDB-lite"/>
    </source>
</evidence>
<dbReference type="InParanoid" id="A0A673WFR3"/>
<organism evidence="4 5">
    <name type="scientific">Salmo trutta</name>
    <name type="common">Brown trout</name>
    <dbReference type="NCBI Taxonomy" id="8032"/>
    <lineage>
        <taxon>Eukaryota</taxon>
        <taxon>Metazoa</taxon>
        <taxon>Chordata</taxon>
        <taxon>Craniata</taxon>
        <taxon>Vertebrata</taxon>
        <taxon>Euteleostomi</taxon>
        <taxon>Actinopterygii</taxon>
        <taxon>Neopterygii</taxon>
        <taxon>Teleostei</taxon>
        <taxon>Protacanthopterygii</taxon>
        <taxon>Salmoniformes</taxon>
        <taxon>Salmonidae</taxon>
        <taxon>Salmoninae</taxon>
        <taxon>Salmo</taxon>
    </lineage>
</organism>
<keyword evidence="5" id="KW-1185">Reference proteome</keyword>
<feature type="domain" description="Exocyst complex subunit EXOC6/Sec15 C-terminal" evidence="3">
    <location>
        <begin position="22"/>
        <end position="125"/>
    </location>
</feature>
<dbReference type="InterPro" id="IPR042044">
    <property type="entry name" value="EXOC6PINT-1/Sec15/Tip20_C_dom2"/>
</dbReference>
<evidence type="ECO:0000256" key="2">
    <source>
        <dbReference type="SAM" id="SignalP"/>
    </source>
</evidence>
<dbReference type="GeneTree" id="ENSGT00390000005739"/>
<dbReference type="AlphaFoldDB" id="A0A673WFR3"/>
<dbReference type="PANTHER" id="PTHR12702">
    <property type="entry name" value="SEC15"/>
    <property type="match status" value="1"/>
</dbReference>
<dbReference type="GO" id="GO:0000145">
    <property type="term" value="C:exocyst"/>
    <property type="evidence" value="ECO:0007669"/>
    <property type="project" value="TreeGrafter"/>
</dbReference>
<reference evidence="4" key="1">
    <citation type="submission" date="2025-08" db="UniProtKB">
        <authorList>
            <consortium name="Ensembl"/>
        </authorList>
    </citation>
    <scope>IDENTIFICATION</scope>
</reference>
<sequence>AQTACKTFSTSLVLLINSLSLQVLHINSLSLQGKVAQTACKHLSTSQLQLLLETDFRQVSMGALQQFNADVKECERFARAGPVPGFQGDTPLLAFSDLRQLLDLFIQWDWSSYLADYGRPTCKYLSQPKHYPALILLLMISAMASLVTTESQDTCFTSHLKESTPTQGNVPNHCPGALGYFFRPEERVPPTGPPTQSGLPSRDRPGPTLLSFSSKPAVVCRVVYCWQ</sequence>
<name>A0A673WFR3_SALTR</name>
<feature type="region of interest" description="Disordered" evidence="1">
    <location>
        <begin position="189"/>
        <end position="208"/>
    </location>
</feature>
<dbReference type="PANTHER" id="PTHR12702:SF3">
    <property type="entry name" value="EXOCYST COMPLEX COMPONENT 6B"/>
    <property type="match status" value="1"/>
</dbReference>
<dbReference type="Proteomes" id="UP000472277">
    <property type="component" value="Chromosome 8"/>
</dbReference>
<dbReference type="GO" id="GO:0006886">
    <property type="term" value="P:intracellular protein transport"/>
    <property type="evidence" value="ECO:0007669"/>
    <property type="project" value="InterPro"/>
</dbReference>